<gene>
    <name evidence="1" type="ORF">OYG11_11860</name>
</gene>
<comment type="caution">
    <text evidence="1">The sequence shown here is derived from an EMBL/GenBank/DDBJ whole genome shotgun (WGS) entry which is preliminary data.</text>
</comment>
<dbReference type="EMBL" id="JAPQFC010000573">
    <property type="protein sequence ID" value="MCY6524896.1"/>
    <property type="molecule type" value="Genomic_DNA"/>
</dbReference>
<name>A0A9Q4HAW4_ACTPL</name>
<evidence type="ECO:0000313" key="2">
    <source>
        <dbReference type="Proteomes" id="UP001077788"/>
    </source>
</evidence>
<proteinExistence type="predicted"/>
<evidence type="ECO:0000313" key="1">
    <source>
        <dbReference type="EMBL" id="MCY6524896.1"/>
    </source>
</evidence>
<accession>A0A9Q4HAW4</accession>
<protein>
    <submittedName>
        <fullName evidence="1">Uncharacterized protein</fullName>
    </submittedName>
</protein>
<dbReference type="AlphaFoldDB" id="A0A9Q4HAW4"/>
<organism evidence="1 2">
    <name type="scientific">Actinobacillus pleuropneumoniae</name>
    <name type="common">Haemophilus pleuropneumoniae</name>
    <dbReference type="NCBI Taxonomy" id="715"/>
    <lineage>
        <taxon>Bacteria</taxon>
        <taxon>Pseudomonadati</taxon>
        <taxon>Pseudomonadota</taxon>
        <taxon>Gammaproteobacteria</taxon>
        <taxon>Pasteurellales</taxon>
        <taxon>Pasteurellaceae</taxon>
        <taxon>Actinobacillus</taxon>
    </lineage>
</organism>
<dbReference type="RefSeq" id="WP_267992078.1">
    <property type="nucleotide sequence ID" value="NZ_JAPQFC010000573.1"/>
</dbReference>
<dbReference type="Proteomes" id="UP001077788">
    <property type="component" value="Unassembled WGS sequence"/>
</dbReference>
<sequence length="65" mass="7182">MSQEDAHKFLQVSNVKPLSPDRIFFGGLEDVVFRHGSKNWNRNCPGGGLKIDLGLAEEERSPGVT</sequence>
<reference evidence="1" key="2">
    <citation type="submission" date="2022-12" db="EMBL/GenBank/DDBJ databases">
        <authorList>
            <person name="Kardos G."/>
            <person name="Sarkozi R."/>
            <person name="Laczko L."/>
            <person name="Marton S."/>
            <person name="Makrai L."/>
            <person name="Banyai K."/>
            <person name="Fodor L."/>
        </authorList>
    </citation>
    <scope>NUCLEOTIDE SEQUENCE</scope>
    <source>
        <strain evidence="1">84/14</strain>
    </source>
</reference>
<reference evidence="1" key="1">
    <citation type="journal article" date="2021" name="Vet Sci">
        <title>O-Serogroups and Pathovirotypes of Escherichia coli Isolated from Post-Weaning Piglets Showing Diarrhoea and/or Oedema in South Korea.</title>
        <authorList>
            <person name="Byun J.W."/>
            <person name="Moon B.Y."/>
            <person name="Do K.H."/>
            <person name="Lee K."/>
            <person name="Lee H.Y."/>
            <person name="Kim W.I."/>
            <person name="So B."/>
            <person name="Lee W.K."/>
        </authorList>
    </citation>
    <scope>NUCLEOTIDE SEQUENCE</scope>
    <source>
        <strain evidence="1">84/14</strain>
    </source>
</reference>
<feature type="non-terminal residue" evidence="1">
    <location>
        <position position="65"/>
    </location>
</feature>